<sequence length="134" mass="15341">MCNYTRVEYRCGHVRYTVRAWYWTSNADIVAHPPLSRNGIRSFGKGVKGVGLDQEEMWREEKAGTGYDCSTGRWFNGSVRNFQSFFGQDKMGTLYTYYNVKVVRKMSCLPLGRTPSEAPTGSPIRSDQQGENEY</sequence>
<feature type="compositionally biased region" description="Polar residues" evidence="1">
    <location>
        <begin position="117"/>
        <end position="134"/>
    </location>
</feature>
<dbReference type="RefSeq" id="XP_031007443.1">
    <property type="nucleotide sequence ID" value="XM_031147343.1"/>
</dbReference>
<accession>A0A8H8R6M3</accession>
<evidence type="ECO:0000313" key="3">
    <source>
        <dbReference type="Proteomes" id="UP000431533"/>
    </source>
</evidence>
<organism evidence="2 3">
    <name type="scientific">Lachnellula hyalina</name>
    <dbReference type="NCBI Taxonomy" id="1316788"/>
    <lineage>
        <taxon>Eukaryota</taxon>
        <taxon>Fungi</taxon>
        <taxon>Dikarya</taxon>
        <taxon>Ascomycota</taxon>
        <taxon>Pezizomycotina</taxon>
        <taxon>Leotiomycetes</taxon>
        <taxon>Helotiales</taxon>
        <taxon>Lachnaceae</taxon>
        <taxon>Lachnellula</taxon>
    </lineage>
</organism>
<proteinExistence type="predicted"/>
<dbReference type="GeneID" id="41982564"/>
<dbReference type="AlphaFoldDB" id="A0A8H8R6M3"/>
<gene>
    <name evidence="2" type="ORF">LHYA1_G002366</name>
</gene>
<comment type="caution">
    <text evidence="2">The sequence shown here is derived from an EMBL/GenBank/DDBJ whole genome shotgun (WGS) entry which is preliminary data.</text>
</comment>
<evidence type="ECO:0000313" key="2">
    <source>
        <dbReference type="EMBL" id="TVY28655.1"/>
    </source>
</evidence>
<dbReference type="EMBL" id="QGMH01000028">
    <property type="protein sequence ID" value="TVY28655.1"/>
    <property type="molecule type" value="Genomic_DNA"/>
</dbReference>
<protein>
    <submittedName>
        <fullName evidence="2">Uncharacterized protein</fullName>
    </submittedName>
</protein>
<name>A0A8H8R6M3_9HELO</name>
<keyword evidence="3" id="KW-1185">Reference proteome</keyword>
<feature type="region of interest" description="Disordered" evidence="1">
    <location>
        <begin position="114"/>
        <end position="134"/>
    </location>
</feature>
<reference evidence="2 3" key="1">
    <citation type="submission" date="2018-05" db="EMBL/GenBank/DDBJ databases">
        <title>Genome sequencing and assembly of the regulated plant pathogen Lachnellula willkommii and related sister species for the development of diagnostic species identification markers.</title>
        <authorList>
            <person name="Giroux E."/>
            <person name="Bilodeau G."/>
        </authorList>
    </citation>
    <scope>NUCLEOTIDE SEQUENCE [LARGE SCALE GENOMIC DNA]</scope>
    <source>
        <strain evidence="2 3">CBS 185.66</strain>
    </source>
</reference>
<dbReference type="OrthoDB" id="3700495at2759"/>
<evidence type="ECO:0000256" key="1">
    <source>
        <dbReference type="SAM" id="MobiDB-lite"/>
    </source>
</evidence>
<dbReference type="Proteomes" id="UP000431533">
    <property type="component" value="Unassembled WGS sequence"/>
</dbReference>